<comment type="caution">
    <text evidence="7">The sequence shown here is derived from an EMBL/GenBank/DDBJ whole genome shotgun (WGS) entry which is preliminary data.</text>
</comment>
<comment type="similarity">
    <text evidence="2">Belongs to the zinc-containing alcohol dehydrogenase family.</text>
</comment>
<dbReference type="SUPFAM" id="SSF51735">
    <property type="entry name" value="NAD(P)-binding Rossmann-fold domains"/>
    <property type="match status" value="1"/>
</dbReference>
<dbReference type="EMBL" id="SGWY01000002">
    <property type="protein sequence ID" value="RZS66440.1"/>
    <property type="molecule type" value="Genomic_DNA"/>
</dbReference>
<dbReference type="SMART" id="SM00829">
    <property type="entry name" value="PKS_ER"/>
    <property type="match status" value="1"/>
</dbReference>
<dbReference type="Pfam" id="PF00107">
    <property type="entry name" value="ADH_zinc_N"/>
    <property type="match status" value="1"/>
</dbReference>
<reference evidence="7 8" key="1">
    <citation type="submission" date="2019-02" db="EMBL/GenBank/DDBJ databases">
        <title>Genomic Encyclopedia of Type Strains, Phase IV (KMG-IV): sequencing the most valuable type-strain genomes for metagenomic binning, comparative biology and taxonomic classification.</title>
        <authorList>
            <person name="Goeker M."/>
        </authorList>
    </citation>
    <scope>NUCLEOTIDE SEQUENCE [LARGE SCALE GENOMIC DNA]</scope>
    <source>
        <strain evidence="7 8">DSM 43045</strain>
    </source>
</reference>
<dbReference type="OrthoDB" id="9797931at2"/>
<organism evidence="7 8">
    <name type="scientific">Agromyces ramosus</name>
    <dbReference type="NCBI Taxonomy" id="33879"/>
    <lineage>
        <taxon>Bacteria</taxon>
        <taxon>Bacillati</taxon>
        <taxon>Actinomycetota</taxon>
        <taxon>Actinomycetes</taxon>
        <taxon>Micrococcales</taxon>
        <taxon>Microbacteriaceae</taxon>
        <taxon>Agromyces</taxon>
    </lineage>
</organism>
<accession>A0A4V2EZG8</accession>
<dbReference type="GO" id="GO:0016491">
    <property type="term" value="F:oxidoreductase activity"/>
    <property type="evidence" value="ECO:0007669"/>
    <property type="project" value="UniProtKB-KW"/>
</dbReference>
<dbReference type="InterPro" id="IPR011032">
    <property type="entry name" value="GroES-like_sf"/>
</dbReference>
<evidence type="ECO:0000256" key="4">
    <source>
        <dbReference type="ARBA" id="ARBA00022833"/>
    </source>
</evidence>
<keyword evidence="8" id="KW-1185">Reference proteome</keyword>
<dbReference type="InterPro" id="IPR020843">
    <property type="entry name" value="ER"/>
</dbReference>
<evidence type="ECO:0000256" key="1">
    <source>
        <dbReference type="ARBA" id="ARBA00001947"/>
    </source>
</evidence>
<name>A0A4V2EZG8_9MICO</name>
<sequence>MHVRQLVSRAVGQIDLESVEIPDAPASGGIIATAGATLISPGTEVANYLGKTTQRTPETTEPYLPGYSFAGIVTAAHPDAPFQVGDRIAGPLPHASVADEARPERLARMTRIPDGVSDTEAAFTQLAAIALNAVRAGELQLGHRVVVIGAGLVGLLAAQLARLNGAHPVVTLDLFPERRAKAAELGFASFDSDNAHDQAELHELAPDGFDVVIEATGSPLAFVPALRLATRGGRVVLLGSTRGTIPDFSPYDDIHLKGLTVVGAHVSTSPRQATVRDKWTEAENRRLLLELIADSRLDVDGLVTDFVAPTEAPAAFDALADDPARHLGIAIDWSRP</sequence>
<dbReference type="GO" id="GO:0046872">
    <property type="term" value="F:metal ion binding"/>
    <property type="evidence" value="ECO:0007669"/>
    <property type="project" value="UniProtKB-KW"/>
</dbReference>
<evidence type="ECO:0000259" key="6">
    <source>
        <dbReference type="SMART" id="SM00829"/>
    </source>
</evidence>
<keyword evidence="5" id="KW-0560">Oxidoreductase</keyword>
<keyword evidence="4" id="KW-0862">Zinc</keyword>
<protein>
    <submittedName>
        <fullName evidence="7">2-desacetyl-2-hydroxyethyl bacteriochlorophyllide A dehydrogenase</fullName>
    </submittedName>
</protein>
<dbReference type="Proteomes" id="UP000293289">
    <property type="component" value="Unassembled WGS sequence"/>
</dbReference>
<dbReference type="SUPFAM" id="SSF50129">
    <property type="entry name" value="GroES-like"/>
    <property type="match status" value="1"/>
</dbReference>
<dbReference type="InterPro" id="IPR013149">
    <property type="entry name" value="ADH-like_C"/>
</dbReference>
<evidence type="ECO:0000313" key="7">
    <source>
        <dbReference type="EMBL" id="RZS66440.1"/>
    </source>
</evidence>
<keyword evidence="3" id="KW-0479">Metal-binding</keyword>
<dbReference type="CDD" id="cd08255">
    <property type="entry name" value="2-desacetyl-2-hydroxyethyl_bacteriochlorophyllide_like"/>
    <property type="match status" value="1"/>
</dbReference>
<evidence type="ECO:0000313" key="8">
    <source>
        <dbReference type="Proteomes" id="UP000293289"/>
    </source>
</evidence>
<evidence type="ECO:0000256" key="3">
    <source>
        <dbReference type="ARBA" id="ARBA00022723"/>
    </source>
</evidence>
<comment type="cofactor">
    <cofactor evidence="1">
        <name>Zn(2+)</name>
        <dbReference type="ChEBI" id="CHEBI:29105"/>
    </cofactor>
</comment>
<dbReference type="RefSeq" id="WP_130353031.1">
    <property type="nucleotide sequence ID" value="NZ_SGWY01000002.1"/>
</dbReference>
<proteinExistence type="inferred from homology"/>
<dbReference type="AlphaFoldDB" id="A0A4V2EZG8"/>
<dbReference type="PANTHER" id="PTHR43350:SF19">
    <property type="entry name" value="D-GULOSIDE 3-DEHYDROGENASE"/>
    <property type="match status" value="1"/>
</dbReference>
<dbReference type="PANTHER" id="PTHR43350">
    <property type="entry name" value="NAD-DEPENDENT ALCOHOL DEHYDROGENASE"/>
    <property type="match status" value="1"/>
</dbReference>
<dbReference type="InterPro" id="IPR036291">
    <property type="entry name" value="NAD(P)-bd_dom_sf"/>
</dbReference>
<dbReference type="Gene3D" id="3.40.50.720">
    <property type="entry name" value="NAD(P)-binding Rossmann-like Domain"/>
    <property type="match status" value="1"/>
</dbReference>
<gene>
    <name evidence="7" type="ORF">EV187_2167</name>
</gene>
<evidence type="ECO:0000256" key="2">
    <source>
        <dbReference type="ARBA" id="ARBA00008072"/>
    </source>
</evidence>
<dbReference type="Gene3D" id="3.90.180.10">
    <property type="entry name" value="Medium-chain alcohol dehydrogenases, catalytic domain"/>
    <property type="match status" value="2"/>
</dbReference>
<evidence type="ECO:0000256" key="5">
    <source>
        <dbReference type="ARBA" id="ARBA00023002"/>
    </source>
</evidence>
<feature type="domain" description="Enoyl reductase (ER)" evidence="6">
    <location>
        <begin position="9"/>
        <end position="331"/>
    </location>
</feature>